<keyword evidence="2" id="KW-1185">Reference proteome</keyword>
<dbReference type="InterPro" id="IPR036397">
    <property type="entry name" value="RNaseH_sf"/>
</dbReference>
<dbReference type="EMBL" id="JAPWTJ010001616">
    <property type="protein sequence ID" value="KAJ8970493.1"/>
    <property type="molecule type" value="Genomic_DNA"/>
</dbReference>
<evidence type="ECO:0000313" key="1">
    <source>
        <dbReference type="EMBL" id="KAJ8970493.1"/>
    </source>
</evidence>
<evidence type="ECO:0008006" key="3">
    <source>
        <dbReference type="Google" id="ProtNLM"/>
    </source>
</evidence>
<dbReference type="Gene3D" id="3.30.420.10">
    <property type="entry name" value="Ribonuclease H-like superfamily/Ribonuclease H"/>
    <property type="match status" value="1"/>
</dbReference>
<comment type="caution">
    <text evidence="1">The sequence shown here is derived from an EMBL/GenBank/DDBJ whole genome shotgun (WGS) entry which is preliminary data.</text>
</comment>
<gene>
    <name evidence="1" type="ORF">NQ317_014171</name>
</gene>
<evidence type="ECO:0000313" key="2">
    <source>
        <dbReference type="Proteomes" id="UP001162164"/>
    </source>
</evidence>
<proteinExistence type="predicted"/>
<dbReference type="InterPro" id="IPR012337">
    <property type="entry name" value="RNaseH-like_sf"/>
</dbReference>
<dbReference type="Proteomes" id="UP001162164">
    <property type="component" value="Unassembled WGS sequence"/>
</dbReference>
<organism evidence="1 2">
    <name type="scientific">Molorchus minor</name>
    <dbReference type="NCBI Taxonomy" id="1323400"/>
    <lineage>
        <taxon>Eukaryota</taxon>
        <taxon>Metazoa</taxon>
        <taxon>Ecdysozoa</taxon>
        <taxon>Arthropoda</taxon>
        <taxon>Hexapoda</taxon>
        <taxon>Insecta</taxon>
        <taxon>Pterygota</taxon>
        <taxon>Neoptera</taxon>
        <taxon>Endopterygota</taxon>
        <taxon>Coleoptera</taxon>
        <taxon>Polyphaga</taxon>
        <taxon>Cucujiformia</taxon>
        <taxon>Chrysomeloidea</taxon>
        <taxon>Cerambycidae</taxon>
        <taxon>Lamiinae</taxon>
        <taxon>Monochamini</taxon>
        <taxon>Molorchus</taxon>
    </lineage>
</organism>
<reference evidence="1" key="1">
    <citation type="journal article" date="2023" name="Insect Mol. Biol.">
        <title>Genome sequencing provides insights into the evolution of gene families encoding plant cell wall-degrading enzymes in longhorned beetles.</title>
        <authorList>
            <person name="Shin N.R."/>
            <person name="Okamura Y."/>
            <person name="Kirsch R."/>
            <person name="Pauchet Y."/>
        </authorList>
    </citation>
    <scope>NUCLEOTIDE SEQUENCE</scope>
    <source>
        <strain evidence="1">MMC_N1</strain>
    </source>
</reference>
<sequence>MTIDALQFRSLTSPDLDFIPILAILMTPCKTEIRHFSKQKIFISSHSKAATQVIFAPRTKLELIQECGYALGHLARQKEFTLLWVPGHTGIPGYEIADELVRRNPLG</sequence>
<protein>
    <recommendedName>
        <fullName evidence="3">RNase H type-1 domain-containing protein</fullName>
    </recommendedName>
</protein>
<dbReference type="SUPFAM" id="SSF53098">
    <property type="entry name" value="Ribonuclease H-like"/>
    <property type="match status" value="1"/>
</dbReference>
<accession>A0ABQ9J0S1</accession>
<name>A0ABQ9J0S1_9CUCU</name>